<dbReference type="PANTHER" id="PTHR33507">
    <property type="entry name" value="INNER MEMBRANE PROTEIN YBBJ"/>
    <property type="match status" value="1"/>
</dbReference>
<dbReference type="Pfam" id="PF01957">
    <property type="entry name" value="NfeD"/>
    <property type="match status" value="1"/>
</dbReference>
<feature type="domain" description="NfeD-like C-terminal" evidence="6">
    <location>
        <begin position="84"/>
        <end position="139"/>
    </location>
</feature>
<feature type="transmembrane region" description="Helical" evidence="5">
    <location>
        <begin position="7"/>
        <end position="36"/>
    </location>
</feature>
<evidence type="ECO:0000256" key="5">
    <source>
        <dbReference type="SAM" id="Phobius"/>
    </source>
</evidence>
<keyword evidence="8" id="KW-1185">Reference proteome</keyword>
<dbReference type="Proteomes" id="UP001595616">
    <property type="component" value="Unassembled WGS sequence"/>
</dbReference>
<evidence type="ECO:0000256" key="2">
    <source>
        <dbReference type="ARBA" id="ARBA00022692"/>
    </source>
</evidence>
<evidence type="ECO:0000256" key="4">
    <source>
        <dbReference type="ARBA" id="ARBA00023136"/>
    </source>
</evidence>
<dbReference type="InterPro" id="IPR052165">
    <property type="entry name" value="Membrane_assoc_protease"/>
</dbReference>
<protein>
    <submittedName>
        <fullName evidence="7">NfeD family protein</fullName>
    </submittedName>
</protein>
<dbReference type="RefSeq" id="WP_379836722.1">
    <property type="nucleotide sequence ID" value="NZ_JBHRYQ010000001.1"/>
</dbReference>
<keyword evidence="2 5" id="KW-0812">Transmembrane</keyword>
<dbReference type="PANTHER" id="PTHR33507:SF3">
    <property type="entry name" value="INNER MEMBRANE PROTEIN YBBJ"/>
    <property type="match status" value="1"/>
</dbReference>
<proteinExistence type="predicted"/>
<evidence type="ECO:0000256" key="3">
    <source>
        <dbReference type="ARBA" id="ARBA00022989"/>
    </source>
</evidence>
<keyword evidence="3 5" id="KW-1133">Transmembrane helix</keyword>
<name>A0ABV7YTK6_9BACT</name>
<keyword evidence="4 5" id="KW-0472">Membrane</keyword>
<evidence type="ECO:0000313" key="7">
    <source>
        <dbReference type="EMBL" id="MFC3810509.1"/>
    </source>
</evidence>
<organism evidence="7 8">
    <name type="scientific">Lacihabitans lacunae</name>
    <dbReference type="NCBI Taxonomy" id="1028214"/>
    <lineage>
        <taxon>Bacteria</taxon>
        <taxon>Pseudomonadati</taxon>
        <taxon>Bacteroidota</taxon>
        <taxon>Cytophagia</taxon>
        <taxon>Cytophagales</taxon>
        <taxon>Leadbetterellaceae</taxon>
        <taxon>Lacihabitans</taxon>
    </lineage>
</organism>
<accession>A0ABV7YTK6</accession>
<feature type="transmembrane region" description="Helical" evidence="5">
    <location>
        <begin position="48"/>
        <end position="66"/>
    </location>
</feature>
<comment type="subcellular location">
    <subcellularLocation>
        <location evidence="1">Membrane</location>
        <topology evidence="1">Multi-pass membrane protein</topology>
    </subcellularLocation>
</comment>
<evidence type="ECO:0000313" key="8">
    <source>
        <dbReference type="Proteomes" id="UP001595616"/>
    </source>
</evidence>
<dbReference type="EMBL" id="JBHRYQ010000001">
    <property type="protein sequence ID" value="MFC3810509.1"/>
    <property type="molecule type" value="Genomic_DNA"/>
</dbReference>
<dbReference type="InterPro" id="IPR012340">
    <property type="entry name" value="NA-bd_OB-fold"/>
</dbReference>
<dbReference type="Gene3D" id="2.40.50.140">
    <property type="entry name" value="Nucleic acid-binding proteins"/>
    <property type="match status" value="1"/>
</dbReference>
<dbReference type="InterPro" id="IPR002810">
    <property type="entry name" value="NfeD-like_C"/>
</dbReference>
<gene>
    <name evidence="7" type="ORF">ACFOOI_07590</name>
</gene>
<comment type="caution">
    <text evidence="7">The sequence shown here is derived from an EMBL/GenBank/DDBJ whole genome shotgun (WGS) entry which is preliminary data.</text>
</comment>
<evidence type="ECO:0000259" key="6">
    <source>
        <dbReference type="Pfam" id="PF01957"/>
    </source>
</evidence>
<evidence type="ECO:0000256" key="1">
    <source>
        <dbReference type="ARBA" id="ARBA00004141"/>
    </source>
</evidence>
<reference evidence="8" key="1">
    <citation type="journal article" date="2019" name="Int. J. Syst. Evol. Microbiol.">
        <title>The Global Catalogue of Microorganisms (GCM) 10K type strain sequencing project: providing services to taxonomists for standard genome sequencing and annotation.</title>
        <authorList>
            <consortium name="The Broad Institute Genomics Platform"/>
            <consortium name="The Broad Institute Genome Sequencing Center for Infectious Disease"/>
            <person name="Wu L."/>
            <person name="Ma J."/>
        </authorList>
    </citation>
    <scope>NUCLEOTIDE SEQUENCE [LARGE SCALE GENOMIC DNA]</scope>
    <source>
        <strain evidence="8">CECT 7956</strain>
    </source>
</reference>
<sequence>MSAASTWVVLGVILLIIEIISVSFYSVFFGIAAIIVGLLTYMGVFDDLPTQVGVFGLVSLLSLYLFREKFMDAFLKKGQTFTEFVDEHAIVSLEIGADSEGKVFYRGTDWIALEKNGKAIAANAKVVIRKIDGIKLIVEEI</sequence>